<proteinExistence type="predicted"/>
<feature type="region of interest" description="Disordered" evidence="1">
    <location>
        <begin position="1"/>
        <end position="47"/>
    </location>
</feature>
<dbReference type="RefSeq" id="WP_344422514.1">
    <property type="nucleotide sequence ID" value="NZ_BAAAQK010000019.1"/>
</dbReference>
<name>A0ABN2NFR5_9PSEU</name>
<evidence type="ECO:0008006" key="4">
    <source>
        <dbReference type="Google" id="ProtNLM"/>
    </source>
</evidence>
<dbReference type="EMBL" id="BAAAQK010000019">
    <property type="protein sequence ID" value="GAA1865677.1"/>
    <property type="molecule type" value="Genomic_DNA"/>
</dbReference>
<keyword evidence="3" id="KW-1185">Reference proteome</keyword>
<evidence type="ECO:0000313" key="2">
    <source>
        <dbReference type="EMBL" id="GAA1865677.1"/>
    </source>
</evidence>
<evidence type="ECO:0000256" key="1">
    <source>
        <dbReference type="SAM" id="MobiDB-lite"/>
    </source>
</evidence>
<feature type="compositionally biased region" description="Basic and acidic residues" evidence="1">
    <location>
        <begin position="1"/>
        <end position="31"/>
    </location>
</feature>
<comment type="caution">
    <text evidence="2">The sequence shown here is derived from an EMBL/GenBank/DDBJ whole genome shotgun (WGS) entry which is preliminary data.</text>
</comment>
<evidence type="ECO:0000313" key="3">
    <source>
        <dbReference type="Proteomes" id="UP001500449"/>
    </source>
</evidence>
<protein>
    <recommendedName>
        <fullName evidence="4">Autophagy-related protein 2</fullName>
    </recommendedName>
</protein>
<dbReference type="Proteomes" id="UP001500449">
    <property type="component" value="Unassembled WGS sequence"/>
</dbReference>
<gene>
    <name evidence="2" type="ORF">GCM10009836_52580</name>
</gene>
<organism evidence="2 3">
    <name type="scientific">Pseudonocardia ailaonensis</name>
    <dbReference type="NCBI Taxonomy" id="367279"/>
    <lineage>
        <taxon>Bacteria</taxon>
        <taxon>Bacillati</taxon>
        <taxon>Actinomycetota</taxon>
        <taxon>Actinomycetes</taxon>
        <taxon>Pseudonocardiales</taxon>
        <taxon>Pseudonocardiaceae</taxon>
        <taxon>Pseudonocardia</taxon>
    </lineage>
</organism>
<reference evidence="2 3" key="1">
    <citation type="journal article" date="2019" name="Int. J. Syst. Evol. Microbiol.">
        <title>The Global Catalogue of Microorganisms (GCM) 10K type strain sequencing project: providing services to taxonomists for standard genome sequencing and annotation.</title>
        <authorList>
            <consortium name="The Broad Institute Genomics Platform"/>
            <consortium name="The Broad Institute Genome Sequencing Center for Infectious Disease"/>
            <person name="Wu L."/>
            <person name="Ma J."/>
        </authorList>
    </citation>
    <scope>NUCLEOTIDE SEQUENCE [LARGE SCALE GENOMIC DNA]</scope>
    <source>
        <strain evidence="2 3">JCM 16009</strain>
    </source>
</reference>
<accession>A0ABN2NFR5</accession>
<sequence length="47" mass="5185">MTGHPDPHDTEGTVDRLEEKVLGHTVDQTRDDEPEPTEDAQGSEPTD</sequence>